<reference evidence="3" key="1">
    <citation type="submission" date="2016-10" db="EMBL/GenBank/DDBJ databases">
        <authorList>
            <person name="Varghese N."/>
            <person name="Submissions S."/>
        </authorList>
    </citation>
    <scope>NUCLEOTIDE SEQUENCE [LARGE SCALE GENOMIC DNA]</scope>
    <source>
        <strain evidence="3">RD 26</strain>
    </source>
</reference>
<dbReference type="OrthoDB" id="202569at2157"/>
<dbReference type="Proteomes" id="UP000198932">
    <property type="component" value="Unassembled WGS sequence"/>
</dbReference>
<keyword evidence="1" id="KW-0812">Transmembrane</keyword>
<evidence type="ECO:0000313" key="2">
    <source>
        <dbReference type="EMBL" id="SFR34437.1"/>
    </source>
</evidence>
<organism evidence="2 3">
    <name type="scientific">Halorubrum sodomense</name>
    <dbReference type="NCBI Taxonomy" id="35743"/>
    <lineage>
        <taxon>Archaea</taxon>
        <taxon>Methanobacteriati</taxon>
        <taxon>Methanobacteriota</taxon>
        <taxon>Stenosarchaea group</taxon>
        <taxon>Halobacteria</taxon>
        <taxon>Halobacteriales</taxon>
        <taxon>Haloferacaceae</taxon>
        <taxon>Halorubrum</taxon>
    </lineage>
</organism>
<protein>
    <recommendedName>
        <fullName evidence="4">DUF4330 domain-containing protein</fullName>
    </recommendedName>
</protein>
<feature type="transmembrane region" description="Helical" evidence="1">
    <location>
        <begin position="16"/>
        <end position="37"/>
    </location>
</feature>
<name>A0A1I6FX83_HALSD</name>
<dbReference type="EMBL" id="FOYN01000002">
    <property type="protein sequence ID" value="SFR34437.1"/>
    <property type="molecule type" value="Genomic_DNA"/>
</dbReference>
<evidence type="ECO:0008006" key="4">
    <source>
        <dbReference type="Google" id="ProtNLM"/>
    </source>
</evidence>
<keyword evidence="1" id="KW-1133">Transmembrane helix</keyword>
<sequence>MELIDDEGRLFGRVNVIDALVVLLIAAVVVAGAAFVLTDDPAPAPEPETGTTYATLDVGTVSPYIVDAIEEGDTHSPDGASTLRVTDVHLTPQGDQTRVILRVALQGELNDQDSLIYGGAPPRLGRTLDITTDRYRISGQIRDVGDSDALTTDQEQVLLSSRVDAGTAEAVTAGDEIRLSGRTVARVNNVTAYATGQPSSRQLLVEATLTGHRQQDRLRFGGSPIRRGQTVTLPTNDYTFTGRIEQVGGDISLGATTTRTVTLRMDEVREDFADAINPGMVERTGDTTVARVTDVETEPSLIITTGENGSVNVADHPVNRDVTITGELQLRETPSGLAFKGEQIRQGSTVTLDLGTVVVRATVVSVGG</sequence>
<evidence type="ECO:0000256" key="1">
    <source>
        <dbReference type="SAM" id="Phobius"/>
    </source>
</evidence>
<dbReference type="RefSeq" id="WP_092920762.1">
    <property type="nucleotide sequence ID" value="NZ_FOYN01000002.1"/>
</dbReference>
<evidence type="ECO:0000313" key="3">
    <source>
        <dbReference type="Proteomes" id="UP000198932"/>
    </source>
</evidence>
<gene>
    <name evidence="2" type="ORF">SAMN04487937_1319</name>
</gene>
<dbReference type="Pfam" id="PF14221">
    <property type="entry name" value="DUF4330"/>
    <property type="match status" value="2"/>
</dbReference>
<keyword evidence="1" id="KW-0472">Membrane</keyword>
<proteinExistence type="predicted"/>
<keyword evidence="3" id="KW-1185">Reference proteome</keyword>
<dbReference type="AlphaFoldDB" id="A0A1I6FX83"/>
<accession>A0A1I6FX83</accession>
<dbReference type="STRING" id="35743.SAMN04487937_1319"/>
<dbReference type="InterPro" id="IPR025480">
    <property type="entry name" value="DUF4330"/>
</dbReference>